<comment type="caution">
    <text evidence="2">The sequence shown here is derived from an EMBL/GenBank/DDBJ whole genome shotgun (WGS) entry which is preliminary data.</text>
</comment>
<dbReference type="Proteomes" id="UP000073492">
    <property type="component" value="Unassembled WGS sequence"/>
</dbReference>
<keyword evidence="3" id="KW-1185">Reference proteome</keyword>
<accession>A0A139I467</accession>
<gene>
    <name evidence="2" type="ORF">AC579_3034</name>
</gene>
<sequence>MSSSSSKPDSDGCCNSSKGQPLTAANLDADGSSNPRTNTSQAVDTWRNQQTPVLQGREASNWKELVAKDPLAANIEEIINSGYDGTKDANQAH</sequence>
<dbReference type="EMBL" id="LFZO01000329">
    <property type="protein sequence ID" value="KXT09543.1"/>
    <property type="molecule type" value="Genomic_DNA"/>
</dbReference>
<feature type="region of interest" description="Disordered" evidence="1">
    <location>
        <begin position="1"/>
        <end position="58"/>
    </location>
</feature>
<evidence type="ECO:0000313" key="3">
    <source>
        <dbReference type="Proteomes" id="UP000073492"/>
    </source>
</evidence>
<reference evidence="2 3" key="1">
    <citation type="submission" date="2015-07" db="EMBL/GenBank/DDBJ databases">
        <title>Comparative genomics of the Sigatoka disease complex on banana suggests a link between parallel evolutionary changes in Pseudocercospora fijiensis and Pseudocercospora eumusae and increased virulence on the banana host.</title>
        <authorList>
            <person name="Chang T.-C."/>
            <person name="Salvucci A."/>
            <person name="Crous P.W."/>
            <person name="Stergiopoulos I."/>
        </authorList>
    </citation>
    <scope>NUCLEOTIDE SEQUENCE [LARGE SCALE GENOMIC DNA]</scope>
    <source>
        <strain evidence="2 3">CBS 116634</strain>
    </source>
</reference>
<protein>
    <submittedName>
        <fullName evidence="2">Uncharacterized protein</fullName>
    </submittedName>
</protein>
<name>A0A139I467_9PEZI</name>
<evidence type="ECO:0000256" key="1">
    <source>
        <dbReference type="SAM" id="MobiDB-lite"/>
    </source>
</evidence>
<evidence type="ECO:0000313" key="2">
    <source>
        <dbReference type="EMBL" id="KXT09543.1"/>
    </source>
</evidence>
<proteinExistence type="predicted"/>
<dbReference type="AlphaFoldDB" id="A0A139I467"/>
<organism evidence="2 3">
    <name type="scientific">Pseudocercospora musae</name>
    <dbReference type="NCBI Taxonomy" id="113226"/>
    <lineage>
        <taxon>Eukaryota</taxon>
        <taxon>Fungi</taxon>
        <taxon>Dikarya</taxon>
        <taxon>Ascomycota</taxon>
        <taxon>Pezizomycotina</taxon>
        <taxon>Dothideomycetes</taxon>
        <taxon>Dothideomycetidae</taxon>
        <taxon>Mycosphaerellales</taxon>
        <taxon>Mycosphaerellaceae</taxon>
        <taxon>Pseudocercospora</taxon>
    </lineage>
</organism>
<feature type="compositionally biased region" description="Polar residues" evidence="1">
    <location>
        <begin position="31"/>
        <end position="53"/>
    </location>
</feature>